<organism evidence="1 2">
    <name type="scientific">Intestinibacter bartlettii</name>
    <dbReference type="NCBI Taxonomy" id="261299"/>
    <lineage>
        <taxon>Bacteria</taxon>
        <taxon>Bacillati</taxon>
        <taxon>Bacillota</taxon>
        <taxon>Clostridia</taxon>
        <taxon>Peptostreptococcales</taxon>
        <taxon>Peptostreptococcaceae</taxon>
        <taxon>Intestinibacter</taxon>
    </lineage>
</organism>
<comment type="caution">
    <text evidence="1">The sequence shown here is derived from an EMBL/GenBank/DDBJ whole genome shotgun (WGS) entry which is preliminary data.</text>
</comment>
<evidence type="ECO:0000313" key="1">
    <source>
        <dbReference type="EMBL" id="MBU5337258.1"/>
    </source>
</evidence>
<dbReference type="Proteomes" id="UP001196301">
    <property type="component" value="Unassembled WGS sequence"/>
</dbReference>
<name>A0ABS6DZJ4_9FIRM</name>
<proteinExistence type="predicted"/>
<accession>A0ABS6DZJ4</accession>
<dbReference type="EMBL" id="JAHLOQ010000045">
    <property type="protein sequence ID" value="MBU5337258.1"/>
    <property type="molecule type" value="Genomic_DNA"/>
</dbReference>
<protein>
    <submittedName>
        <fullName evidence="1">Uncharacterized protein</fullName>
    </submittedName>
</protein>
<keyword evidence="2" id="KW-1185">Reference proteome</keyword>
<dbReference type="RefSeq" id="WP_216571760.1">
    <property type="nucleotide sequence ID" value="NZ_JAHLOQ010000045.1"/>
</dbReference>
<reference evidence="1 2" key="1">
    <citation type="submission" date="2021-06" db="EMBL/GenBank/DDBJ databases">
        <authorList>
            <person name="Sun Q."/>
            <person name="Li D."/>
        </authorList>
    </citation>
    <scope>NUCLEOTIDE SEQUENCE [LARGE SCALE GENOMIC DNA]</scope>
    <source>
        <strain evidence="1 2">N19</strain>
    </source>
</reference>
<evidence type="ECO:0000313" key="2">
    <source>
        <dbReference type="Proteomes" id="UP001196301"/>
    </source>
</evidence>
<sequence>MKKEYGKPLVYIEDFTITQNIATCLDNKGATHYDGNCTFIVGNLVYYYSDMEGKCIQFVDPPDDTEVISCYYGPVQGHSFAS</sequence>
<gene>
    <name evidence="1" type="ORF">KQI20_12470</name>
</gene>